<evidence type="ECO:0000313" key="2">
    <source>
        <dbReference type="EMBL" id="OXI29581.1"/>
    </source>
</evidence>
<dbReference type="Proteomes" id="UP000214600">
    <property type="component" value="Unassembled WGS sequence"/>
</dbReference>
<reference evidence="2" key="1">
    <citation type="submission" date="2017-06" db="EMBL/GenBank/DDBJ databases">
        <authorList>
            <person name="Kim H.J."/>
            <person name="Triplett B.A."/>
        </authorList>
    </citation>
    <scope>NUCLEOTIDE SEQUENCE [LARGE SCALE GENOMIC DNA]</scope>
    <source>
        <strain evidence="2">AU17325</strain>
    </source>
</reference>
<accession>A0A228HHP5</accession>
<protein>
    <submittedName>
        <fullName evidence="2">Uncharacterized protein</fullName>
    </submittedName>
</protein>
<evidence type="ECO:0000256" key="1">
    <source>
        <dbReference type="SAM" id="Coils"/>
    </source>
</evidence>
<sequence>MARNRPKVRARNLEDQDIEAIVSILDGWEGKLTWELLIEIVEQRLNARYTRQALNQRVRIKQAFQLTKSRVAGLPNARSKSSLGLGATEAQALLERLERIEAENARLKVENERLLEQFVVWAYNASNRGLDAQLLSQPPPRVHRDQTKLGVVRKAAKL</sequence>
<comment type="caution">
    <text evidence="2">The sequence shown here is derived from an EMBL/GenBank/DDBJ whole genome shotgun (WGS) entry which is preliminary data.</text>
</comment>
<proteinExistence type="predicted"/>
<dbReference type="OrthoDB" id="8702396at2"/>
<reference evidence="2" key="2">
    <citation type="submission" date="2017-08" db="EMBL/GenBank/DDBJ databases">
        <title>WGS of novel Burkholderia cepaca complex species.</title>
        <authorList>
            <person name="Lipuma J."/>
            <person name="Spilker T."/>
        </authorList>
    </citation>
    <scope>NUCLEOTIDE SEQUENCE [LARGE SCALE GENOMIC DNA]</scope>
    <source>
        <strain evidence="2">AU17325</strain>
    </source>
</reference>
<gene>
    <name evidence="2" type="ORF">CFB84_43745</name>
</gene>
<organism evidence="2">
    <name type="scientific">Burkholderia aenigmatica</name>
    <dbReference type="NCBI Taxonomy" id="2015348"/>
    <lineage>
        <taxon>Bacteria</taxon>
        <taxon>Pseudomonadati</taxon>
        <taxon>Pseudomonadota</taxon>
        <taxon>Betaproteobacteria</taxon>
        <taxon>Burkholderiales</taxon>
        <taxon>Burkholderiaceae</taxon>
        <taxon>Burkholderia</taxon>
        <taxon>Burkholderia cepacia complex</taxon>
    </lineage>
</organism>
<name>A0A228HHP5_9BURK</name>
<dbReference type="AlphaFoldDB" id="A0A228HHP5"/>
<keyword evidence="1" id="KW-0175">Coiled coil</keyword>
<feature type="coiled-coil region" evidence="1">
    <location>
        <begin position="90"/>
        <end position="117"/>
    </location>
</feature>
<dbReference type="EMBL" id="NKFA01000055">
    <property type="protein sequence ID" value="OXI29581.1"/>
    <property type="molecule type" value="Genomic_DNA"/>
</dbReference>